<evidence type="ECO:0000256" key="4">
    <source>
        <dbReference type="SAM" id="Phobius"/>
    </source>
</evidence>
<keyword evidence="4" id="KW-1133">Transmembrane helix</keyword>
<dbReference type="InterPro" id="IPR035979">
    <property type="entry name" value="RBD_domain_sf"/>
</dbReference>
<keyword evidence="4" id="KW-0472">Membrane</keyword>
<keyword evidence="4" id="KW-0812">Transmembrane</keyword>
<name>A0A5N6JYN5_MONLA</name>
<dbReference type="InterPro" id="IPR012677">
    <property type="entry name" value="Nucleotide-bd_a/b_plait_sf"/>
</dbReference>
<dbReference type="GO" id="GO:0005634">
    <property type="term" value="C:nucleus"/>
    <property type="evidence" value="ECO:0007669"/>
    <property type="project" value="TreeGrafter"/>
</dbReference>
<dbReference type="SUPFAM" id="SSF54928">
    <property type="entry name" value="RNA-binding domain, RBD"/>
    <property type="match status" value="1"/>
</dbReference>
<dbReference type="GO" id="GO:0003729">
    <property type="term" value="F:mRNA binding"/>
    <property type="evidence" value="ECO:0007669"/>
    <property type="project" value="TreeGrafter"/>
</dbReference>
<feature type="transmembrane region" description="Helical" evidence="4">
    <location>
        <begin position="440"/>
        <end position="463"/>
    </location>
</feature>
<evidence type="ECO:0000256" key="3">
    <source>
        <dbReference type="SAM" id="MobiDB-lite"/>
    </source>
</evidence>
<dbReference type="OrthoDB" id="346839at2759"/>
<accession>A0A5N6JYN5</accession>
<proteinExistence type="predicted"/>
<dbReference type="PROSITE" id="PS50102">
    <property type="entry name" value="RRM"/>
    <property type="match status" value="1"/>
</dbReference>
<dbReference type="PANTHER" id="PTHR19965">
    <property type="entry name" value="RNA AND EXPORT FACTOR BINDING PROTEIN"/>
    <property type="match status" value="1"/>
</dbReference>
<protein>
    <recommendedName>
        <fullName evidence="5">RRM domain-containing protein</fullName>
    </recommendedName>
</protein>
<dbReference type="AlphaFoldDB" id="A0A5N6JYN5"/>
<dbReference type="SMART" id="SM00360">
    <property type="entry name" value="RRM"/>
    <property type="match status" value="1"/>
</dbReference>
<dbReference type="Gene3D" id="3.30.70.330">
    <property type="match status" value="1"/>
</dbReference>
<dbReference type="EMBL" id="VIGI01000011">
    <property type="protein sequence ID" value="KAB8294251.1"/>
    <property type="molecule type" value="Genomic_DNA"/>
</dbReference>
<keyword evidence="7" id="KW-1185">Reference proteome</keyword>
<dbReference type="Pfam" id="PF00076">
    <property type="entry name" value="RRM_1"/>
    <property type="match status" value="1"/>
</dbReference>
<dbReference type="InterPro" id="IPR051229">
    <property type="entry name" value="ALYREF_mRNA_export"/>
</dbReference>
<dbReference type="PANTHER" id="PTHR19965:SF35">
    <property type="entry name" value="RNA ANNEALING PROTEIN YRA1"/>
    <property type="match status" value="1"/>
</dbReference>
<feature type="region of interest" description="Disordered" evidence="3">
    <location>
        <begin position="319"/>
        <end position="364"/>
    </location>
</feature>
<feature type="domain" description="RRM" evidence="5">
    <location>
        <begin position="223"/>
        <end position="301"/>
    </location>
</feature>
<evidence type="ECO:0000259" key="5">
    <source>
        <dbReference type="PROSITE" id="PS50102"/>
    </source>
</evidence>
<dbReference type="Pfam" id="PF13865">
    <property type="entry name" value="FoP_duplication"/>
    <property type="match status" value="1"/>
</dbReference>
<dbReference type="InterPro" id="IPR025715">
    <property type="entry name" value="FoP_C"/>
</dbReference>
<sequence length="474" mass="51752">MIPLEPAYQSHSMDVLNRNLAHFGADYLSEWRFEIGREHPWNSMAIRSKHSPLPCLMLSVKFRRGTCLPFRLNSASFPTPFKTIKEQTNTFDIIHQHIETSTLHLYSIIKFSINKVFKRANFFSTAKRITAHQNLHPLSLLSKKPNFTMSSDKLGQSLDEILATQRATGTGRGGRGNGRRGGRASGGRNATAAPVGGVSKSKKPVKGSTKATPTGPSGGNVPSRIVVSNLPYDVTEQQIKEYFHEAKLHTKTVQLVYGPNGVSRGEANITFHRPGDAAAAVSRLNGVKVDNRALRVQLLVDAQAAAVFEEKVAKKLMDRISTTPKSQPKSAVPNKSNGKDQGAKRGGKRGSRGGSNTARPTKKTAEELDLEMADYWESGNAAGADAGGDNNQAASGAAQPATNGDANMDDEILEARSEIKNTCAHPIPPALHLCRLYYCYFLMLLFLRFLSWGFFSTVGWLGYGSGEMTTSYRI</sequence>
<feature type="compositionally biased region" description="Low complexity" evidence="3">
    <location>
        <begin position="186"/>
        <end position="199"/>
    </location>
</feature>
<keyword evidence="1 2" id="KW-0694">RNA-binding</keyword>
<evidence type="ECO:0000313" key="7">
    <source>
        <dbReference type="Proteomes" id="UP000326757"/>
    </source>
</evidence>
<dbReference type="Proteomes" id="UP000326757">
    <property type="component" value="Unassembled WGS sequence"/>
</dbReference>
<evidence type="ECO:0000256" key="2">
    <source>
        <dbReference type="PROSITE-ProRule" id="PRU00176"/>
    </source>
</evidence>
<feature type="compositionally biased region" description="Polar residues" evidence="3">
    <location>
        <begin position="320"/>
        <end position="336"/>
    </location>
</feature>
<feature type="compositionally biased region" description="Low complexity" evidence="3">
    <location>
        <begin position="381"/>
        <end position="399"/>
    </location>
</feature>
<organism evidence="6 7">
    <name type="scientific">Monilinia laxa</name>
    <name type="common">Brown rot fungus</name>
    <name type="synonym">Sclerotinia laxa</name>
    <dbReference type="NCBI Taxonomy" id="61186"/>
    <lineage>
        <taxon>Eukaryota</taxon>
        <taxon>Fungi</taxon>
        <taxon>Dikarya</taxon>
        <taxon>Ascomycota</taxon>
        <taxon>Pezizomycotina</taxon>
        <taxon>Leotiomycetes</taxon>
        <taxon>Helotiales</taxon>
        <taxon>Sclerotiniaceae</taxon>
        <taxon>Monilinia</taxon>
    </lineage>
</organism>
<reference evidence="6 7" key="1">
    <citation type="submission" date="2019-06" db="EMBL/GenBank/DDBJ databases">
        <title>Genome Sequence of the Brown Rot Fungal Pathogen Monilinia laxa.</title>
        <authorList>
            <person name="De Miccolis Angelini R.M."/>
            <person name="Landi L."/>
            <person name="Abate D."/>
            <person name="Pollastro S."/>
            <person name="Romanazzi G."/>
            <person name="Faretra F."/>
        </authorList>
    </citation>
    <scope>NUCLEOTIDE SEQUENCE [LARGE SCALE GENOMIC DNA]</scope>
    <source>
        <strain evidence="6 7">Mlax316</strain>
    </source>
</reference>
<dbReference type="InterPro" id="IPR000504">
    <property type="entry name" value="RRM_dom"/>
</dbReference>
<gene>
    <name evidence="6" type="ORF">EYC80_009680</name>
</gene>
<evidence type="ECO:0000313" key="6">
    <source>
        <dbReference type="EMBL" id="KAB8294251.1"/>
    </source>
</evidence>
<comment type="caution">
    <text evidence="6">The sequence shown here is derived from an EMBL/GenBank/DDBJ whole genome shotgun (WGS) entry which is preliminary data.</text>
</comment>
<feature type="region of interest" description="Disordered" evidence="3">
    <location>
        <begin position="165"/>
        <end position="224"/>
    </location>
</feature>
<feature type="region of interest" description="Disordered" evidence="3">
    <location>
        <begin position="381"/>
        <end position="406"/>
    </location>
</feature>
<dbReference type="SMART" id="SM01218">
    <property type="entry name" value="FoP_duplication"/>
    <property type="match status" value="1"/>
</dbReference>
<evidence type="ECO:0000256" key="1">
    <source>
        <dbReference type="ARBA" id="ARBA00022884"/>
    </source>
</evidence>